<dbReference type="GO" id="GO:0005886">
    <property type="term" value="C:plasma membrane"/>
    <property type="evidence" value="ECO:0007669"/>
    <property type="project" value="UniProtKB-SubCell"/>
</dbReference>
<dbReference type="Pfam" id="PF00474">
    <property type="entry name" value="SSF"/>
    <property type="match status" value="1"/>
</dbReference>
<comment type="similarity">
    <text evidence="2 11">Belongs to the sodium:solute symporter (SSF) (TC 2.A.21) family.</text>
</comment>
<dbReference type="InterPro" id="IPR051163">
    <property type="entry name" value="Sodium:Solute_Symporter_SSF"/>
</dbReference>
<feature type="transmembrane region" description="Helical" evidence="12">
    <location>
        <begin position="175"/>
        <end position="194"/>
    </location>
</feature>
<keyword evidence="3" id="KW-0813">Transport</keyword>
<keyword evidence="6 12" id="KW-1133">Transmembrane helix</keyword>
<dbReference type="GO" id="GO:0015293">
    <property type="term" value="F:symporter activity"/>
    <property type="evidence" value="ECO:0007669"/>
    <property type="project" value="TreeGrafter"/>
</dbReference>
<dbReference type="OrthoDB" id="6132759at2759"/>
<feature type="transmembrane region" description="Helical" evidence="12">
    <location>
        <begin position="60"/>
        <end position="82"/>
    </location>
</feature>
<comment type="subcellular location">
    <subcellularLocation>
        <location evidence="1">Cell membrane</location>
        <topology evidence="1">Multi-pass membrane protein</topology>
    </subcellularLocation>
</comment>
<reference evidence="13 14" key="1">
    <citation type="journal article" date="2017" name="PLoS Biol.">
        <title>The sea cucumber genome provides insights into morphological evolution and visceral regeneration.</title>
        <authorList>
            <person name="Zhang X."/>
            <person name="Sun L."/>
            <person name="Yuan J."/>
            <person name="Sun Y."/>
            <person name="Gao Y."/>
            <person name="Zhang L."/>
            <person name="Li S."/>
            <person name="Dai H."/>
            <person name="Hamel J.F."/>
            <person name="Liu C."/>
            <person name="Yu Y."/>
            <person name="Liu S."/>
            <person name="Lin W."/>
            <person name="Guo K."/>
            <person name="Jin S."/>
            <person name="Xu P."/>
            <person name="Storey K.B."/>
            <person name="Huan P."/>
            <person name="Zhang T."/>
            <person name="Zhou Y."/>
            <person name="Zhang J."/>
            <person name="Lin C."/>
            <person name="Li X."/>
            <person name="Xing L."/>
            <person name="Huo D."/>
            <person name="Sun M."/>
            <person name="Wang L."/>
            <person name="Mercier A."/>
            <person name="Li F."/>
            <person name="Yang H."/>
            <person name="Xiang J."/>
        </authorList>
    </citation>
    <scope>NUCLEOTIDE SEQUENCE [LARGE SCALE GENOMIC DNA]</scope>
    <source>
        <strain evidence="13">Shaxun</strain>
        <tissue evidence="13">Muscle</tissue>
    </source>
</reference>
<name>A0A2G8KBY8_STIJA</name>
<dbReference type="InterPro" id="IPR038377">
    <property type="entry name" value="Na/Glc_symporter_sf"/>
</dbReference>
<keyword evidence="14" id="KW-1185">Reference proteome</keyword>
<evidence type="ECO:0000313" key="14">
    <source>
        <dbReference type="Proteomes" id="UP000230750"/>
    </source>
</evidence>
<dbReference type="Gene3D" id="1.20.1730.10">
    <property type="entry name" value="Sodium/glucose cotransporter"/>
    <property type="match status" value="1"/>
</dbReference>
<comment type="caution">
    <text evidence="13">The sequence shown here is derived from an EMBL/GenBank/DDBJ whole genome shotgun (WGS) entry which is preliminary data.</text>
</comment>
<keyword evidence="10" id="KW-0739">Sodium transport</keyword>
<evidence type="ECO:0000256" key="3">
    <source>
        <dbReference type="ARBA" id="ARBA00022448"/>
    </source>
</evidence>
<organism evidence="13 14">
    <name type="scientific">Stichopus japonicus</name>
    <name type="common">Sea cucumber</name>
    <dbReference type="NCBI Taxonomy" id="307972"/>
    <lineage>
        <taxon>Eukaryota</taxon>
        <taxon>Metazoa</taxon>
        <taxon>Echinodermata</taxon>
        <taxon>Eleutherozoa</taxon>
        <taxon>Echinozoa</taxon>
        <taxon>Holothuroidea</taxon>
        <taxon>Aspidochirotacea</taxon>
        <taxon>Aspidochirotida</taxon>
        <taxon>Stichopodidae</taxon>
        <taxon>Apostichopus</taxon>
    </lineage>
</organism>
<evidence type="ECO:0000256" key="7">
    <source>
        <dbReference type="ARBA" id="ARBA00023053"/>
    </source>
</evidence>
<proteinExistence type="inferred from homology"/>
<protein>
    <submittedName>
        <fullName evidence="13">Putative sodium-dependent multivitamin transporter-like</fullName>
    </submittedName>
</protein>
<dbReference type="EMBL" id="MRZV01000710">
    <property type="protein sequence ID" value="PIK45493.1"/>
    <property type="molecule type" value="Genomic_DNA"/>
</dbReference>
<evidence type="ECO:0000256" key="5">
    <source>
        <dbReference type="ARBA" id="ARBA00022692"/>
    </source>
</evidence>
<evidence type="ECO:0000313" key="13">
    <source>
        <dbReference type="EMBL" id="PIK45493.1"/>
    </source>
</evidence>
<dbReference type="PANTHER" id="PTHR42985">
    <property type="entry name" value="SODIUM-COUPLED MONOCARBOXYLATE TRANSPORTER"/>
    <property type="match status" value="1"/>
</dbReference>
<accession>A0A2G8KBY8</accession>
<dbReference type="Proteomes" id="UP000230750">
    <property type="component" value="Unassembled WGS sequence"/>
</dbReference>
<dbReference type="PANTHER" id="PTHR42985:SF28">
    <property type="entry name" value="SODIUM-DEPENDENT MULTIVITAMIN TRANSPORTER"/>
    <property type="match status" value="1"/>
</dbReference>
<keyword evidence="7" id="KW-0915">Sodium</keyword>
<dbReference type="PROSITE" id="PS50283">
    <property type="entry name" value="NA_SOLUT_SYMP_3"/>
    <property type="match status" value="1"/>
</dbReference>
<keyword evidence="5 12" id="KW-0812">Transmembrane</keyword>
<feature type="transmembrane region" description="Helical" evidence="12">
    <location>
        <begin position="134"/>
        <end position="155"/>
    </location>
</feature>
<evidence type="ECO:0000256" key="4">
    <source>
        <dbReference type="ARBA" id="ARBA00022475"/>
    </source>
</evidence>
<dbReference type="GO" id="GO:0006814">
    <property type="term" value="P:sodium ion transport"/>
    <property type="evidence" value="ECO:0007669"/>
    <property type="project" value="UniProtKB-KW"/>
</dbReference>
<feature type="transmembrane region" description="Helical" evidence="12">
    <location>
        <begin position="103"/>
        <end position="122"/>
    </location>
</feature>
<dbReference type="STRING" id="307972.A0A2G8KBY8"/>
<evidence type="ECO:0000256" key="2">
    <source>
        <dbReference type="ARBA" id="ARBA00006434"/>
    </source>
</evidence>
<evidence type="ECO:0000256" key="9">
    <source>
        <dbReference type="ARBA" id="ARBA00023136"/>
    </source>
</evidence>
<evidence type="ECO:0000256" key="11">
    <source>
        <dbReference type="RuleBase" id="RU362091"/>
    </source>
</evidence>
<evidence type="ECO:0000256" key="6">
    <source>
        <dbReference type="ARBA" id="ARBA00022989"/>
    </source>
</evidence>
<dbReference type="InterPro" id="IPR001734">
    <property type="entry name" value="Na/solute_symporter"/>
</dbReference>
<keyword evidence="4" id="KW-1003">Cell membrane</keyword>
<dbReference type="AlphaFoldDB" id="A0A2G8KBY8"/>
<gene>
    <name evidence="13" type="ORF">BSL78_17638</name>
</gene>
<evidence type="ECO:0000256" key="1">
    <source>
        <dbReference type="ARBA" id="ARBA00004651"/>
    </source>
</evidence>
<evidence type="ECO:0000256" key="12">
    <source>
        <dbReference type="SAM" id="Phobius"/>
    </source>
</evidence>
<evidence type="ECO:0000256" key="8">
    <source>
        <dbReference type="ARBA" id="ARBA00023065"/>
    </source>
</evidence>
<keyword evidence="8" id="KW-0406">Ion transport</keyword>
<evidence type="ECO:0000256" key="10">
    <source>
        <dbReference type="ARBA" id="ARBA00023201"/>
    </source>
</evidence>
<keyword evidence="9 12" id="KW-0472">Membrane</keyword>
<sequence>MLDQTAPKFNTGELEMQLLVKTNWWGHAKDSKFPGFSLRENRFDFTQTTKEPNKNNDFKWYDYCIVSAMLLVSAGTGLYHAFAGGGQRTTSRFLMAERSMFSLPVAISVLASYLSAITVLGFPSEVYYHGVQYWMVAWSFLLVIPITALVFIPVFHGLGVTTAYEYLRKRFSPAVQYAGSVLFIIQTLFYWLLFSLLPPLLLRLVRFVCPAAYTIFIMHKACGIKPKLKHLQCKELRYL</sequence>